<organism evidence="2 3">
    <name type="scientific">Patella caerulea</name>
    <name type="common">Rayed Mediterranean limpet</name>
    <dbReference type="NCBI Taxonomy" id="87958"/>
    <lineage>
        <taxon>Eukaryota</taxon>
        <taxon>Metazoa</taxon>
        <taxon>Spiralia</taxon>
        <taxon>Lophotrochozoa</taxon>
        <taxon>Mollusca</taxon>
        <taxon>Gastropoda</taxon>
        <taxon>Patellogastropoda</taxon>
        <taxon>Patelloidea</taxon>
        <taxon>Patellidae</taxon>
        <taxon>Patella</taxon>
    </lineage>
</organism>
<evidence type="ECO:0000259" key="1">
    <source>
        <dbReference type="Pfam" id="PF13649"/>
    </source>
</evidence>
<keyword evidence="3" id="KW-1185">Reference proteome</keyword>
<dbReference type="PANTHER" id="PTHR43591">
    <property type="entry name" value="METHYLTRANSFERASE"/>
    <property type="match status" value="1"/>
</dbReference>
<feature type="domain" description="Methyltransferase" evidence="1">
    <location>
        <begin position="71"/>
        <end position="162"/>
    </location>
</feature>
<dbReference type="PANTHER" id="PTHR43591:SF110">
    <property type="entry name" value="RHODANESE DOMAIN-CONTAINING PROTEIN"/>
    <property type="match status" value="1"/>
</dbReference>
<proteinExistence type="predicted"/>
<comment type="caution">
    <text evidence="2">The sequence shown here is derived from an EMBL/GenBank/DDBJ whole genome shotgun (WGS) entry which is preliminary data.</text>
</comment>
<name>A0AAN8PSK1_PATCE</name>
<dbReference type="SUPFAM" id="SSF53335">
    <property type="entry name" value="S-adenosyl-L-methionine-dependent methyltransferases"/>
    <property type="match status" value="1"/>
</dbReference>
<sequence length="235" mass="26593">MANNSTRNNFDLKQDYEIRKTLNRDQMIEKLNEWAKGNYEADMKMVGYKGFESVSKAVGDFYTENRENIKVLDVGAGTGWAGMELQKLGFKRMDGVDPSKEMMKVAECRNIYDKYYIEYVDGNRLPIETGSYDCSICAGGFSENLIPTNALFEMTRVVKPGGIVCFCIQDSNLVKVDELRGRFMPLIEQFLSEGVWQEVRRETITDLITGGDGAVMTFKVLISEPTIPQLPGLKK</sequence>
<dbReference type="CDD" id="cd02440">
    <property type="entry name" value="AdoMet_MTases"/>
    <property type="match status" value="1"/>
</dbReference>
<gene>
    <name evidence="2" type="ORF">SNE40_015789</name>
</gene>
<evidence type="ECO:0000313" key="2">
    <source>
        <dbReference type="EMBL" id="KAK6177746.1"/>
    </source>
</evidence>
<reference evidence="2 3" key="1">
    <citation type="submission" date="2024-01" db="EMBL/GenBank/DDBJ databases">
        <title>The genome of the rayed Mediterranean limpet Patella caerulea (Linnaeus, 1758).</title>
        <authorList>
            <person name="Anh-Thu Weber A."/>
            <person name="Halstead-Nussloch G."/>
        </authorList>
    </citation>
    <scope>NUCLEOTIDE SEQUENCE [LARGE SCALE GENOMIC DNA]</scope>
    <source>
        <strain evidence="2">AATW-2023a</strain>
        <tissue evidence="2">Whole specimen</tissue>
    </source>
</reference>
<dbReference type="Proteomes" id="UP001347796">
    <property type="component" value="Unassembled WGS sequence"/>
</dbReference>
<dbReference type="Pfam" id="PF13649">
    <property type="entry name" value="Methyltransf_25"/>
    <property type="match status" value="1"/>
</dbReference>
<dbReference type="InterPro" id="IPR041698">
    <property type="entry name" value="Methyltransf_25"/>
</dbReference>
<dbReference type="Gene3D" id="3.40.50.150">
    <property type="entry name" value="Vaccinia Virus protein VP39"/>
    <property type="match status" value="1"/>
</dbReference>
<accession>A0AAN8PSK1</accession>
<protein>
    <recommendedName>
        <fullName evidence="1">Methyltransferase domain-containing protein</fullName>
    </recommendedName>
</protein>
<dbReference type="AlphaFoldDB" id="A0AAN8PSK1"/>
<dbReference type="EMBL" id="JAZGQO010000010">
    <property type="protein sequence ID" value="KAK6177746.1"/>
    <property type="molecule type" value="Genomic_DNA"/>
</dbReference>
<dbReference type="InterPro" id="IPR029063">
    <property type="entry name" value="SAM-dependent_MTases_sf"/>
</dbReference>
<evidence type="ECO:0000313" key="3">
    <source>
        <dbReference type="Proteomes" id="UP001347796"/>
    </source>
</evidence>